<reference evidence="8 9" key="1">
    <citation type="journal article" date="2016" name="Proc. Natl. Acad. Sci. U.S.A.">
        <title>Lipid metabolic changes in an early divergent fungus govern the establishment of a mutualistic symbiosis with endobacteria.</title>
        <authorList>
            <person name="Lastovetsky O.A."/>
            <person name="Gaspar M.L."/>
            <person name="Mondo S.J."/>
            <person name="LaButti K.M."/>
            <person name="Sandor L."/>
            <person name="Grigoriev I.V."/>
            <person name="Henry S.A."/>
            <person name="Pawlowska T.E."/>
        </authorList>
    </citation>
    <scope>NUCLEOTIDE SEQUENCE [LARGE SCALE GENOMIC DNA]</scope>
    <source>
        <strain evidence="8 9">ATCC 52813</strain>
    </source>
</reference>
<dbReference type="Gene3D" id="3.90.1140.10">
    <property type="entry name" value="Cyclic phosphodiesterase"/>
    <property type="match status" value="1"/>
</dbReference>
<dbReference type="GeneID" id="35446233"/>
<dbReference type="GO" id="GO:0034477">
    <property type="term" value="P:U6 snRNA 3'-end processing"/>
    <property type="evidence" value="ECO:0007669"/>
    <property type="project" value="InterPro"/>
</dbReference>
<evidence type="ECO:0000313" key="9">
    <source>
        <dbReference type="Proteomes" id="UP000242254"/>
    </source>
</evidence>
<dbReference type="Pfam" id="PF09749">
    <property type="entry name" value="HVSL"/>
    <property type="match status" value="1"/>
</dbReference>
<dbReference type="PANTHER" id="PTHR13522:SF3">
    <property type="entry name" value="U6 SNRNA PHOSPHODIESTERASE 1"/>
    <property type="match status" value="1"/>
</dbReference>
<sequence length="233" mass="27423">MNSLVDYESSSDEERTTNKRRLAEEESAVERKLPKLSSFFYKEEIIMDSQGKIRTVRHKENSWATHIYCTVDLSSERHRWKDIPSDIHEIEEQHISLSRCVFLKEHQLEPFSRAIETSLRNMSRFKISFAQLSQLTNDEATRSFLTLEIGQGYNQLSACQTRIDRVMEQYNLPVFYKPPRFHTSIAWALKASTIDKYISQLPSDTLDDLVNHTFWITRLYIKMGNRVHTIQLS</sequence>
<name>A0A2G4SLF9_RHIZD</name>
<keyword evidence="3" id="KW-0456">Lyase</keyword>
<dbReference type="GO" id="GO:0016829">
    <property type="term" value="F:lyase activity"/>
    <property type="evidence" value="ECO:0007669"/>
    <property type="project" value="UniProtKB-KW"/>
</dbReference>
<evidence type="ECO:0000256" key="6">
    <source>
        <dbReference type="ARBA" id="ARBA00030030"/>
    </source>
</evidence>
<evidence type="ECO:0000256" key="2">
    <source>
        <dbReference type="ARBA" id="ARBA00022801"/>
    </source>
</evidence>
<feature type="compositionally biased region" description="Basic and acidic residues" evidence="7">
    <location>
        <begin position="12"/>
        <end position="26"/>
    </location>
</feature>
<proteinExistence type="predicted"/>
<evidence type="ECO:0000256" key="7">
    <source>
        <dbReference type="SAM" id="MobiDB-lite"/>
    </source>
</evidence>
<dbReference type="GO" id="GO:0005634">
    <property type="term" value="C:nucleus"/>
    <property type="evidence" value="ECO:0007669"/>
    <property type="project" value="TreeGrafter"/>
</dbReference>
<keyword evidence="9" id="KW-1185">Reference proteome</keyword>
<dbReference type="RefSeq" id="XP_023463313.1">
    <property type="nucleotide sequence ID" value="XM_023615245.1"/>
</dbReference>
<dbReference type="PANTHER" id="PTHR13522">
    <property type="entry name" value="U6 SNRNA PHOSPHODIESTERASE 1"/>
    <property type="match status" value="1"/>
</dbReference>
<feature type="region of interest" description="Disordered" evidence="7">
    <location>
        <begin position="1"/>
        <end position="26"/>
    </location>
</feature>
<evidence type="ECO:0000256" key="4">
    <source>
        <dbReference type="ARBA" id="ARBA00023242"/>
    </source>
</evidence>
<keyword evidence="1" id="KW-0540">Nuclease</keyword>
<keyword evidence="4" id="KW-0539">Nucleus</keyword>
<evidence type="ECO:0000313" key="8">
    <source>
        <dbReference type="EMBL" id="PHZ09605.1"/>
    </source>
</evidence>
<organism evidence="8 9">
    <name type="scientific">Rhizopus microsporus ATCC 52813</name>
    <dbReference type="NCBI Taxonomy" id="1340429"/>
    <lineage>
        <taxon>Eukaryota</taxon>
        <taxon>Fungi</taxon>
        <taxon>Fungi incertae sedis</taxon>
        <taxon>Mucoromycota</taxon>
        <taxon>Mucoromycotina</taxon>
        <taxon>Mucoromycetes</taxon>
        <taxon>Mucorales</taxon>
        <taxon>Mucorineae</taxon>
        <taxon>Rhizopodaceae</taxon>
        <taxon>Rhizopus</taxon>
    </lineage>
</organism>
<dbReference type="Proteomes" id="UP000242254">
    <property type="component" value="Unassembled WGS sequence"/>
</dbReference>
<dbReference type="STRING" id="1340429.A0A2G4SLF9"/>
<dbReference type="EMBL" id="KZ303857">
    <property type="protein sequence ID" value="PHZ09605.1"/>
    <property type="molecule type" value="Genomic_DNA"/>
</dbReference>
<evidence type="ECO:0000256" key="5">
    <source>
        <dbReference type="ARBA" id="ARBA00029543"/>
    </source>
</evidence>
<keyword evidence="2" id="KW-0378">Hydrolase</keyword>
<gene>
    <name evidence="8" type="ORF">RHIMIDRAFT_43635</name>
</gene>
<dbReference type="InterPro" id="IPR027521">
    <property type="entry name" value="Usb1"/>
</dbReference>
<accession>A0A2G4SLF9</accession>
<protein>
    <recommendedName>
        <fullName evidence="5">U6 snRNA phosphodiesterase 1</fullName>
    </recommendedName>
    <alternativeName>
        <fullName evidence="6">3'-5' RNA exonuclease USB1</fullName>
    </alternativeName>
</protein>
<dbReference type="AlphaFoldDB" id="A0A2G4SLF9"/>
<dbReference type="GO" id="GO:0000175">
    <property type="term" value="F:3'-5'-RNA exonuclease activity"/>
    <property type="evidence" value="ECO:0007669"/>
    <property type="project" value="TreeGrafter"/>
</dbReference>
<evidence type="ECO:0000256" key="3">
    <source>
        <dbReference type="ARBA" id="ARBA00023239"/>
    </source>
</evidence>
<evidence type="ECO:0000256" key="1">
    <source>
        <dbReference type="ARBA" id="ARBA00022722"/>
    </source>
</evidence>